<organism evidence="2">
    <name type="scientific">Anopheles triannulatus</name>
    <dbReference type="NCBI Taxonomy" id="58253"/>
    <lineage>
        <taxon>Eukaryota</taxon>
        <taxon>Metazoa</taxon>
        <taxon>Ecdysozoa</taxon>
        <taxon>Arthropoda</taxon>
        <taxon>Hexapoda</taxon>
        <taxon>Insecta</taxon>
        <taxon>Pterygota</taxon>
        <taxon>Neoptera</taxon>
        <taxon>Endopterygota</taxon>
        <taxon>Diptera</taxon>
        <taxon>Nematocera</taxon>
        <taxon>Culicoidea</taxon>
        <taxon>Culicidae</taxon>
        <taxon>Anophelinae</taxon>
        <taxon>Anopheles</taxon>
    </lineage>
</organism>
<proteinExistence type="predicted"/>
<evidence type="ECO:0000256" key="1">
    <source>
        <dbReference type="SAM" id="SignalP"/>
    </source>
</evidence>
<feature type="chain" id="PRO_5014695147" evidence="1">
    <location>
        <begin position="21"/>
        <end position="66"/>
    </location>
</feature>
<keyword evidence="1" id="KW-0732">Signal</keyword>
<dbReference type="EMBL" id="GGFK01015753">
    <property type="protein sequence ID" value="MBW49074.1"/>
    <property type="molecule type" value="Transcribed_RNA"/>
</dbReference>
<reference evidence="2" key="1">
    <citation type="submission" date="2018-01" db="EMBL/GenBank/DDBJ databases">
        <title>An insight into the sialome of Amazonian anophelines.</title>
        <authorList>
            <person name="Ribeiro J.M."/>
            <person name="Scarpassa V."/>
            <person name="Calvo E."/>
        </authorList>
    </citation>
    <scope>NUCLEOTIDE SEQUENCE</scope>
    <source>
        <tissue evidence="2">Salivary glands</tissue>
    </source>
</reference>
<protein>
    <submittedName>
        <fullName evidence="2">Putative secreted protein</fullName>
    </submittedName>
</protein>
<sequence>MKLRTVFLDILCFCFWNTWTTCVMIASKMVESNVSNGSPNLLTDSCFLPAIWSVFNPYMSSIKRLV</sequence>
<name>A0A2M4B7P3_9DIPT</name>
<feature type="signal peptide" evidence="1">
    <location>
        <begin position="1"/>
        <end position="20"/>
    </location>
</feature>
<evidence type="ECO:0000313" key="2">
    <source>
        <dbReference type="EMBL" id="MBW49074.1"/>
    </source>
</evidence>
<accession>A0A2M4B7P3</accession>
<dbReference type="AlphaFoldDB" id="A0A2M4B7P3"/>